<name>A0AAX3W6N9_MAMLE</name>
<comment type="subcellular location">
    <subcellularLocation>
        <location evidence="1">Membrane</location>
        <topology evidence="1">Multi-pass membrane protein</topology>
    </subcellularLocation>
</comment>
<feature type="transmembrane region" description="Helical" evidence="6">
    <location>
        <begin position="62"/>
        <end position="80"/>
    </location>
</feature>
<evidence type="ECO:0000256" key="5">
    <source>
        <dbReference type="ARBA" id="ARBA00023136"/>
    </source>
</evidence>
<evidence type="ECO:0000256" key="4">
    <source>
        <dbReference type="ARBA" id="ARBA00022989"/>
    </source>
</evidence>
<dbReference type="GeneID" id="99677091"/>
<feature type="transmembrane region" description="Helical" evidence="6">
    <location>
        <begin position="264"/>
        <end position="287"/>
    </location>
</feature>
<feature type="transmembrane region" description="Helical" evidence="6">
    <location>
        <begin position="12"/>
        <end position="41"/>
    </location>
</feature>
<evidence type="ECO:0000256" key="3">
    <source>
        <dbReference type="ARBA" id="ARBA00022692"/>
    </source>
</evidence>
<feature type="transmembrane region" description="Helical" evidence="6">
    <location>
        <begin position="206"/>
        <end position="231"/>
    </location>
</feature>
<proteinExistence type="inferred from homology"/>
<dbReference type="InterPro" id="IPR002549">
    <property type="entry name" value="AI-2E-like"/>
</dbReference>
<feature type="transmembrane region" description="Helical" evidence="6">
    <location>
        <begin position="155"/>
        <end position="174"/>
    </location>
</feature>
<dbReference type="EMBL" id="CP118848">
    <property type="protein sequence ID" value="WHI61085.1"/>
    <property type="molecule type" value="Genomic_DNA"/>
</dbReference>
<keyword evidence="4 6" id="KW-1133">Transmembrane helix</keyword>
<dbReference type="InterPro" id="IPR014227">
    <property type="entry name" value="YtvI-like"/>
</dbReference>
<evidence type="ECO:0000256" key="1">
    <source>
        <dbReference type="ARBA" id="ARBA00004141"/>
    </source>
</evidence>
<comment type="similarity">
    <text evidence="2">Belongs to the autoinducer-2 exporter (AI-2E) (TC 2.A.86) family.</text>
</comment>
<dbReference type="RefSeq" id="WP_064211126.1">
    <property type="nucleotide sequence ID" value="NZ_CP075503.1"/>
</dbReference>
<dbReference type="Pfam" id="PF01594">
    <property type="entry name" value="AI-2E_transport"/>
    <property type="match status" value="1"/>
</dbReference>
<evidence type="ECO:0000313" key="8">
    <source>
        <dbReference type="Proteomes" id="UP001223261"/>
    </source>
</evidence>
<reference evidence="7" key="1">
    <citation type="journal article" date="2023" name="Antibiotics">
        <title>Prevalence and Molecular Characterization of Methicillin-Resistant Staphylococci (MRS) and Mammaliicocci (MRM) in Dromedary Camels from Algeria: First Detection of SCCmec-mecC Hybrid in Methicillin-Resistant Mammaliicoccus lentus.</title>
        <authorList>
            <person name="Belhout C."/>
            <person name="Boyen F."/>
            <person name="Vereecke N."/>
            <person name="Theuns S."/>
            <person name="Taibi N."/>
            <person name="Stegger M."/>
            <person name="de la Fe-Rodriguez P.Y."/>
            <person name="Bouayad L."/>
            <person name="Elgroud R."/>
            <person name="Butaye P."/>
        </authorList>
    </citation>
    <scope>NUCLEOTIDE SEQUENCE</scope>
    <source>
        <strain evidence="7">7048</strain>
    </source>
</reference>
<evidence type="ECO:0000313" key="7">
    <source>
        <dbReference type="EMBL" id="WHI61085.1"/>
    </source>
</evidence>
<feature type="transmembrane region" description="Helical" evidence="6">
    <location>
        <begin position="237"/>
        <end position="257"/>
    </location>
</feature>
<dbReference type="AlphaFoldDB" id="A0AAX3W6N9"/>
<gene>
    <name evidence="7" type="primary">ytvI</name>
    <name evidence="7" type="ORF">PYH69_05490</name>
</gene>
<evidence type="ECO:0000256" key="6">
    <source>
        <dbReference type="SAM" id="Phobius"/>
    </source>
</evidence>
<organism evidence="7 8">
    <name type="scientific">Mammaliicoccus lentus</name>
    <name type="common">Staphylococcus lentus</name>
    <dbReference type="NCBI Taxonomy" id="42858"/>
    <lineage>
        <taxon>Bacteria</taxon>
        <taxon>Bacillati</taxon>
        <taxon>Bacillota</taxon>
        <taxon>Bacilli</taxon>
        <taxon>Bacillales</taxon>
        <taxon>Staphylococcaceae</taxon>
        <taxon>Mammaliicoccus</taxon>
    </lineage>
</organism>
<dbReference type="GO" id="GO:0016020">
    <property type="term" value="C:membrane"/>
    <property type="evidence" value="ECO:0007669"/>
    <property type="project" value="UniProtKB-SubCell"/>
</dbReference>
<protein>
    <submittedName>
        <fullName evidence="7">Sporulation integral membrane protein YtvI</fullName>
    </submittedName>
</protein>
<dbReference type="NCBIfam" id="TIGR02872">
    <property type="entry name" value="spore_ytvI"/>
    <property type="match status" value="1"/>
</dbReference>
<dbReference type="Proteomes" id="UP001223261">
    <property type="component" value="Chromosome"/>
</dbReference>
<keyword evidence="5 6" id="KW-0472">Membrane</keyword>
<dbReference type="GO" id="GO:0055085">
    <property type="term" value="P:transmembrane transport"/>
    <property type="evidence" value="ECO:0007669"/>
    <property type="project" value="TreeGrafter"/>
</dbReference>
<keyword evidence="3 6" id="KW-0812">Transmembrane</keyword>
<dbReference type="PANTHER" id="PTHR21716:SF68">
    <property type="entry name" value="TRANSPORT PROTEIN YTVI-RELATED"/>
    <property type="match status" value="1"/>
</dbReference>
<evidence type="ECO:0000256" key="2">
    <source>
        <dbReference type="ARBA" id="ARBA00009773"/>
    </source>
</evidence>
<sequence>MKKWINKRNISIFIIAILTILFIYFIIPISIPLITAFIIALAFNPLIKRLTNKINSRKWSVIIIYTSLLTISGFIIYLFLTKLIDQIVLFIKDLPNKINKLIKVIEQYNDKMKAVLPDEMATTINKELQNFVASMRDSISHYFSVENITEVVSSLPGFIISLVVFLVALFLFMLEIPNIHKFIKKHLYPNTYTQVITIYNKISHSILGMITATVILSFITWVFTYIGLLIIGVDSAFIISLLIWFIDILPIVGATGFTIPWAAYAYIVGDPTLGIQLIILSIVLLVQRKVLEPKIFGTGVGLTPLPTLISMFIGLKLMGFLGFFIGPLILIVIKTILESGLIKTDFKI</sequence>
<accession>A0AAX3W6N9</accession>
<feature type="transmembrane region" description="Helical" evidence="6">
    <location>
        <begin position="307"/>
        <end position="333"/>
    </location>
</feature>
<dbReference type="PANTHER" id="PTHR21716">
    <property type="entry name" value="TRANSMEMBRANE PROTEIN"/>
    <property type="match status" value="1"/>
</dbReference>